<keyword evidence="1" id="KW-0812">Transmembrane</keyword>
<feature type="transmembrane region" description="Helical" evidence="1">
    <location>
        <begin position="212"/>
        <end position="233"/>
    </location>
</feature>
<feature type="transmembrane region" description="Helical" evidence="1">
    <location>
        <begin position="172"/>
        <end position="192"/>
    </location>
</feature>
<organism evidence="2 3">
    <name type="scientific">Carboxydothermus pertinax</name>
    <dbReference type="NCBI Taxonomy" id="870242"/>
    <lineage>
        <taxon>Bacteria</taxon>
        <taxon>Bacillati</taxon>
        <taxon>Bacillota</taxon>
        <taxon>Clostridia</taxon>
        <taxon>Thermoanaerobacterales</taxon>
        <taxon>Thermoanaerobacteraceae</taxon>
        <taxon>Carboxydothermus</taxon>
    </lineage>
</organism>
<gene>
    <name evidence="2" type="ORF">cpu_15420</name>
</gene>
<evidence type="ECO:0000256" key="1">
    <source>
        <dbReference type="SAM" id="Phobius"/>
    </source>
</evidence>
<feature type="transmembrane region" description="Helical" evidence="1">
    <location>
        <begin position="245"/>
        <end position="266"/>
    </location>
</feature>
<dbReference type="GO" id="GO:0004222">
    <property type="term" value="F:metalloendopeptidase activity"/>
    <property type="evidence" value="ECO:0007669"/>
    <property type="project" value="InterPro"/>
</dbReference>
<accession>A0A1L8CVU9</accession>
<proteinExistence type="predicted"/>
<keyword evidence="3" id="KW-1185">Reference proteome</keyword>
<comment type="caution">
    <text evidence="2">The sequence shown here is derived from an EMBL/GenBank/DDBJ whole genome shotgun (WGS) entry which is preliminary data.</text>
</comment>
<dbReference type="GO" id="GO:0005737">
    <property type="term" value="C:cytoplasm"/>
    <property type="evidence" value="ECO:0007669"/>
    <property type="project" value="TreeGrafter"/>
</dbReference>
<dbReference type="STRING" id="870242.cpu_15420"/>
<reference evidence="3" key="1">
    <citation type="submission" date="2016-12" db="EMBL/GenBank/DDBJ databases">
        <title>Draft Genome Sequences od Carboxydothermus pertinax and islandicus, Hydrogenogenic Carboxydotrophic Bacteria.</title>
        <authorList>
            <person name="Fukuyama Y."/>
            <person name="Ohmae K."/>
            <person name="Yoneda Y."/>
            <person name="Yoshida T."/>
            <person name="Sako Y."/>
        </authorList>
    </citation>
    <scope>NUCLEOTIDE SEQUENCE [LARGE SCALE GENOMIC DNA]</scope>
    <source>
        <strain evidence="3">Ug1</strain>
    </source>
</reference>
<evidence type="ECO:0000313" key="2">
    <source>
        <dbReference type="EMBL" id="GAV23032.1"/>
    </source>
</evidence>
<dbReference type="OrthoDB" id="9800627at2"/>
<feature type="transmembrane region" description="Helical" evidence="1">
    <location>
        <begin position="147"/>
        <end position="165"/>
    </location>
</feature>
<feature type="transmembrane region" description="Helical" evidence="1">
    <location>
        <begin position="307"/>
        <end position="329"/>
    </location>
</feature>
<keyword evidence="1" id="KW-0472">Membrane</keyword>
<protein>
    <submittedName>
        <fullName evidence="2">Peptidase M50</fullName>
    </submittedName>
</protein>
<dbReference type="GO" id="GO:0016020">
    <property type="term" value="C:membrane"/>
    <property type="evidence" value="ECO:0007669"/>
    <property type="project" value="InterPro"/>
</dbReference>
<evidence type="ECO:0000313" key="3">
    <source>
        <dbReference type="Proteomes" id="UP000187485"/>
    </source>
</evidence>
<name>A0A1L8CVU9_9THEO</name>
<dbReference type="CDD" id="cd05709">
    <property type="entry name" value="S2P-M50"/>
    <property type="match status" value="1"/>
</dbReference>
<keyword evidence="1" id="KW-1133">Transmembrane helix</keyword>
<sequence>MEYYKIKEELQFFDVGRDIFHVYDPITNRHFKIGKQEATWLKLLDGKNSKEDLKKFIPEEVLDQFLLNAEKLGLLENKNKRYKLKPNIFKIKFRILNPNKILNKMSNFGIYYRKFLNLSSIPFLIFNILFITYNFNDLLLYLSNAHLTSNFICFYLVIMLLNGFFHEFSHALVAKSYGVNVVSMGIMLLYFQPTFYTDITGINFLNKKNERINVFIAGVMANNILMAIALIIFHYIKHIFQGASLYILYFAIINCLLIIINLIPFIEFDGYYILSNLFEEGDIKTTVNYHIRSLLEERISKNLRLEYLFYFVLSKLFTISILILAVLVMRRYVITIIDASYILFANYIFLAVLIVIFIYYNSKEFFGGKYNE</sequence>
<dbReference type="PANTHER" id="PTHR13325:SF3">
    <property type="entry name" value="MEMBRANE-BOUND TRANSCRIPTION FACTOR SITE-2 PROTEASE"/>
    <property type="match status" value="1"/>
</dbReference>
<dbReference type="Proteomes" id="UP000187485">
    <property type="component" value="Unassembled WGS sequence"/>
</dbReference>
<dbReference type="RefSeq" id="WP_075859484.1">
    <property type="nucleotide sequence ID" value="NZ_BDJK01000025.1"/>
</dbReference>
<feature type="transmembrane region" description="Helical" evidence="1">
    <location>
        <begin position="115"/>
        <end position="135"/>
    </location>
</feature>
<dbReference type="EMBL" id="BDJK01000025">
    <property type="protein sequence ID" value="GAV23032.1"/>
    <property type="molecule type" value="Genomic_DNA"/>
</dbReference>
<dbReference type="AlphaFoldDB" id="A0A1L8CVU9"/>
<feature type="transmembrane region" description="Helical" evidence="1">
    <location>
        <begin position="341"/>
        <end position="360"/>
    </location>
</feature>
<dbReference type="GO" id="GO:0031293">
    <property type="term" value="P:membrane protein intracellular domain proteolysis"/>
    <property type="evidence" value="ECO:0007669"/>
    <property type="project" value="TreeGrafter"/>
</dbReference>
<dbReference type="PANTHER" id="PTHR13325">
    <property type="entry name" value="PROTEASE M50 MEMBRANE-BOUND TRANSCRIPTION FACTOR SITE 2 PROTEASE"/>
    <property type="match status" value="1"/>
</dbReference>
<dbReference type="InterPro" id="IPR001193">
    <property type="entry name" value="MBTPS2"/>
</dbReference>